<evidence type="ECO:0000256" key="1">
    <source>
        <dbReference type="ARBA" id="ARBA00004370"/>
    </source>
</evidence>
<keyword evidence="3 9" id="KW-1003">Cell membrane</keyword>
<keyword evidence="6 9" id="KW-1133">Transmembrane helix</keyword>
<dbReference type="EMBL" id="PCWA01000109">
    <property type="protein sequence ID" value="PIQ88383.1"/>
    <property type="molecule type" value="Genomic_DNA"/>
</dbReference>
<keyword evidence="5 9" id="KW-0653">Protein transport</keyword>
<evidence type="ECO:0000256" key="5">
    <source>
        <dbReference type="ARBA" id="ARBA00022927"/>
    </source>
</evidence>
<keyword evidence="2 9" id="KW-0813">Transport</keyword>
<evidence type="ECO:0000256" key="2">
    <source>
        <dbReference type="ARBA" id="ARBA00022448"/>
    </source>
</evidence>
<evidence type="ECO:0000256" key="7">
    <source>
        <dbReference type="ARBA" id="ARBA00023010"/>
    </source>
</evidence>
<keyword evidence="4 9" id="KW-0812">Transmembrane</keyword>
<feature type="transmembrane region" description="Helical" evidence="9">
    <location>
        <begin position="48"/>
        <end position="69"/>
    </location>
</feature>
<dbReference type="InterPro" id="IPR001901">
    <property type="entry name" value="Translocase_SecE/Sec61-g"/>
</dbReference>
<dbReference type="Gene3D" id="1.20.5.1030">
    <property type="entry name" value="Preprotein translocase secy subunit"/>
    <property type="match status" value="1"/>
</dbReference>
<sequence>MLVEISRPIVTEKLNTANHKIMVAKIKKFVAEVRTELTKVSWSSRQELLSATFLVITITGLLSVFIGLIDFSFSRILRWLIVMVK</sequence>
<dbReference type="NCBIfam" id="TIGR00964">
    <property type="entry name" value="secE_bact"/>
    <property type="match status" value="1"/>
</dbReference>
<dbReference type="GO" id="GO:0009306">
    <property type="term" value="P:protein secretion"/>
    <property type="evidence" value="ECO:0007669"/>
    <property type="project" value="UniProtKB-UniRule"/>
</dbReference>
<proteinExistence type="inferred from homology"/>
<name>A0A2H0LVD6_9BACT</name>
<evidence type="ECO:0000256" key="8">
    <source>
        <dbReference type="ARBA" id="ARBA00023136"/>
    </source>
</evidence>
<protein>
    <recommendedName>
        <fullName evidence="9">Protein translocase subunit SecE</fullName>
    </recommendedName>
</protein>
<dbReference type="AlphaFoldDB" id="A0A2H0LVD6"/>
<gene>
    <name evidence="9 10" type="primary">secE</name>
    <name evidence="10" type="ORF">COV72_08750</name>
</gene>
<comment type="function">
    <text evidence="9">Essential subunit of the Sec protein translocation channel SecYEG. Clamps together the 2 halves of SecY. May contact the channel plug during translocation.</text>
</comment>
<dbReference type="PANTHER" id="PTHR33910:SF1">
    <property type="entry name" value="PROTEIN TRANSLOCASE SUBUNIT SECE"/>
    <property type="match status" value="1"/>
</dbReference>
<evidence type="ECO:0000256" key="3">
    <source>
        <dbReference type="ARBA" id="ARBA00022475"/>
    </source>
</evidence>
<comment type="similarity">
    <text evidence="9">Belongs to the SecE/SEC61-gamma family.</text>
</comment>
<dbReference type="PANTHER" id="PTHR33910">
    <property type="entry name" value="PROTEIN TRANSLOCASE SUBUNIT SECE"/>
    <property type="match status" value="1"/>
</dbReference>
<comment type="caution">
    <text evidence="10">The sequence shown here is derived from an EMBL/GenBank/DDBJ whole genome shotgun (WGS) entry which is preliminary data.</text>
</comment>
<dbReference type="GO" id="GO:0008320">
    <property type="term" value="F:protein transmembrane transporter activity"/>
    <property type="evidence" value="ECO:0007669"/>
    <property type="project" value="UniProtKB-UniRule"/>
</dbReference>
<dbReference type="GO" id="GO:0006605">
    <property type="term" value="P:protein targeting"/>
    <property type="evidence" value="ECO:0007669"/>
    <property type="project" value="UniProtKB-UniRule"/>
</dbReference>
<comment type="subcellular location">
    <subcellularLocation>
        <location evidence="9">Cell membrane</location>
        <topology evidence="9">Single-pass membrane protein</topology>
    </subcellularLocation>
    <subcellularLocation>
        <location evidence="1">Membrane</location>
    </subcellularLocation>
</comment>
<evidence type="ECO:0000256" key="9">
    <source>
        <dbReference type="HAMAP-Rule" id="MF_00422"/>
    </source>
</evidence>
<dbReference type="InterPro" id="IPR038379">
    <property type="entry name" value="SecE_sf"/>
</dbReference>
<keyword evidence="7 9" id="KW-0811">Translocation</keyword>
<reference evidence="10 11" key="1">
    <citation type="submission" date="2017-09" db="EMBL/GenBank/DDBJ databases">
        <title>Depth-based differentiation of microbial function through sediment-hosted aquifers and enrichment of novel symbionts in the deep terrestrial subsurface.</title>
        <authorList>
            <person name="Probst A.J."/>
            <person name="Ladd B."/>
            <person name="Jarett J.K."/>
            <person name="Geller-Mcgrath D.E."/>
            <person name="Sieber C.M."/>
            <person name="Emerson J.B."/>
            <person name="Anantharaman K."/>
            <person name="Thomas B.C."/>
            <person name="Malmstrom R."/>
            <person name="Stieglmeier M."/>
            <person name="Klingl A."/>
            <person name="Woyke T."/>
            <person name="Ryan C.M."/>
            <person name="Banfield J.F."/>
        </authorList>
    </citation>
    <scope>NUCLEOTIDE SEQUENCE [LARGE SCALE GENOMIC DNA]</scope>
    <source>
        <strain evidence="10">CG11_big_fil_rev_8_21_14_0_20_42_13</strain>
    </source>
</reference>
<evidence type="ECO:0000256" key="4">
    <source>
        <dbReference type="ARBA" id="ARBA00022692"/>
    </source>
</evidence>
<comment type="subunit">
    <text evidence="9">Component of the Sec protein translocase complex. Heterotrimer consisting of SecY, SecE and SecG subunits. The heterotrimers can form oligomers, although 1 heterotrimer is thought to be able to translocate proteins. Interacts with the ribosome. Interacts with SecDF, and other proteins may be involved. Interacts with SecA.</text>
</comment>
<accession>A0A2H0LVD6</accession>
<evidence type="ECO:0000256" key="6">
    <source>
        <dbReference type="ARBA" id="ARBA00022989"/>
    </source>
</evidence>
<evidence type="ECO:0000313" key="10">
    <source>
        <dbReference type="EMBL" id="PIQ88383.1"/>
    </source>
</evidence>
<dbReference type="Pfam" id="PF00584">
    <property type="entry name" value="SecE"/>
    <property type="match status" value="1"/>
</dbReference>
<organism evidence="10 11">
    <name type="scientific">Candidatus Ghiorseimicrobium undicola</name>
    <dbReference type="NCBI Taxonomy" id="1974746"/>
    <lineage>
        <taxon>Bacteria</taxon>
        <taxon>Pseudomonadati</taxon>
        <taxon>Candidatus Omnitrophota</taxon>
        <taxon>Candidatus Ghiorseimicrobium</taxon>
    </lineage>
</organism>
<dbReference type="GO" id="GO:0043952">
    <property type="term" value="P:protein transport by the Sec complex"/>
    <property type="evidence" value="ECO:0007669"/>
    <property type="project" value="UniProtKB-UniRule"/>
</dbReference>
<dbReference type="GO" id="GO:0065002">
    <property type="term" value="P:intracellular protein transmembrane transport"/>
    <property type="evidence" value="ECO:0007669"/>
    <property type="project" value="UniProtKB-UniRule"/>
</dbReference>
<dbReference type="InterPro" id="IPR005807">
    <property type="entry name" value="SecE_bac"/>
</dbReference>
<dbReference type="HAMAP" id="MF_00422">
    <property type="entry name" value="SecE"/>
    <property type="match status" value="1"/>
</dbReference>
<dbReference type="Proteomes" id="UP000229641">
    <property type="component" value="Unassembled WGS sequence"/>
</dbReference>
<keyword evidence="8 9" id="KW-0472">Membrane</keyword>
<dbReference type="GO" id="GO:0005886">
    <property type="term" value="C:plasma membrane"/>
    <property type="evidence" value="ECO:0007669"/>
    <property type="project" value="UniProtKB-SubCell"/>
</dbReference>
<evidence type="ECO:0000313" key="11">
    <source>
        <dbReference type="Proteomes" id="UP000229641"/>
    </source>
</evidence>